<dbReference type="SUPFAM" id="SSF48008">
    <property type="entry name" value="GntR ligand-binding domain-like"/>
    <property type="match status" value="1"/>
</dbReference>
<dbReference type="PANTHER" id="PTHR43537:SF44">
    <property type="entry name" value="GNTR FAMILY REGULATORY PROTEIN"/>
    <property type="match status" value="1"/>
</dbReference>
<keyword evidence="1" id="KW-0805">Transcription regulation</keyword>
<sequence>MTSGLTGDDASSPLTSAKLDVRPIRSSYLQVAEQLRDLIRGGDLTPGQRLPAEPDMAALFGVSKGTIREALRILSSEGMVTTRRGVRGGTFVVEPDASKVEGTLSNAFNILAVTNKVTADDFLNAWKAIDVPASGLAARRRGGEHADALLAACQAPDVDGSREQSLEFSADFHNLLLRASGNQLLELMGRPVSAVARARFSGTSPTEEFWHTNCTEHRRIAEAIIAGDSEAAEAATAEHIESLRPYYRAQRES</sequence>
<evidence type="ECO:0000256" key="2">
    <source>
        <dbReference type="ARBA" id="ARBA00023125"/>
    </source>
</evidence>
<proteinExistence type="predicted"/>
<dbReference type="CDD" id="cd07377">
    <property type="entry name" value="WHTH_GntR"/>
    <property type="match status" value="1"/>
</dbReference>
<comment type="caution">
    <text evidence="5">The sequence shown here is derived from an EMBL/GenBank/DDBJ whole genome shotgun (WGS) entry which is preliminary data.</text>
</comment>
<evidence type="ECO:0000259" key="4">
    <source>
        <dbReference type="PROSITE" id="PS50949"/>
    </source>
</evidence>
<organism evidence="5 6">
    <name type="scientific">Gordonia prachuapensis</name>
    <dbReference type="NCBI Taxonomy" id="3115651"/>
    <lineage>
        <taxon>Bacteria</taxon>
        <taxon>Bacillati</taxon>
        <taxon>Actinomycetota</taxon>
        <taxon>Actinomycetes</taxon>
        <taxon>Mycobacteriales</taxon>
        <taxon>Gordoniaceae</taxon>
        <taxon>Gordonia</taxon>
    </lineage>
</organism>
<dbReference type="PANTHER" id="PTHR43537">
    <property type="entry name" value="TRANSCRIPTIONAL REGULATOR, GNTR FAMILY"/>
    <property type="match status" value="1"/>
</dbReference>
<feature type="domain" description="HTH gntR-type" evidence="4">
    <location>
        <begin position="25"/>
        <end position="95"/>
    </location>
</feature>
<reference evidence="5 6" key="1">
    <citation type="submission" date="2024-01" db="EMBL/GenBank/DDBJ databases">
        <title>Draft genome sequence of Gordonia sp. PKS22-38.</title>
        <authorList>
            <person name="Suphannarot A."/>
            <person name="Mingma R."/>
        </authorList>
    </citation>
    <scope>NUCLEOTIDE SEQUENCE [LARGE SCALE GENOMIC DNA]</scope>
    <source>
        <strain evidence="5 6">PKS22-38</strain>
    </source>
</reference>
<dbReference type="InterPro" id="IPR000524">
    <property type="entry name" value="Tscrpt_reg_HTH_GntR"/>
</dbReference>
<dbReference type="Pfam" id="PF07729">
    <property type="entry name" value="FCD"/>
    <property type="match status" value="1"/>
</dbReference>
<evidence type="ECO:0000256" key="3">
    <source>
        <dbReference type="ARBA" id="ARBA00023163"/>
    </source>
</evidence>
<dbReference type="SUPFAM" id="SSF46785">
    <property type="entry name" value="Winged helix' DNA-binding domain"/>
    <property type="match status" value="1"/>
</dbReference>
<evidence type="ECO:0000313" key="6">
    <source>
        <dbReference type="Proteomes" id="UP001335729"/>
    </source>
</evidence>
<keyword evidence="2" id="KW-0238">DNA-binding</keyword>
<evidence type="ECO:0000256" key="1">
    <source>
        <dbReference type="ARBA" id="ARBA00023015"/>
    </source>
</evidence>
<dbReference type="SMART" id="SM00895">
    <property type="entry name" value="FCD"/>
    <property type="match status" value="1"/>
</dbReference>
<keyword evidence="3" id="KW-0804">Transcription</keyword>
<protein>
    <submittedName>
        <fullName evidence="5">GntR family transcriptional regulator</fullName>
    </submittedName>
</protein>
<dbReference type="Gene3D" id="1.10.10.10">
    <property type="entry name" value="Winged helix-like DNA-binding domain superfamily/Winged helix DNA-binding domain"/>
    <property type="match status" value="1"/>
</dbReference>
<dbReference type="Pfam" id="PF00392">
    <property type="entry name" value="GntR"/>
    <property type="match status" value="1"/>
</dbReference>
<dbReference type="PROSITE" id="PS50949">
    <property type="entry name" value="HTH_GNTR"/>
    <property type="match status" value="1"/>
</dbReference>
<dbReference type="InterPro" id="IPR036390">
    <property type="entry name" value="WH_DNA-bd_sf"/>
</dbReference>
<keyword evidence="6" id="KW-1185">Reference proteome</keyword>
<gene>
    <name evidence="5" type="ORF">V1Y59_14390</name>
</gene>
<accession>A0ABU7MWC4</accession>
<dbReference type="RefSeq" id="WP_330505651.1">
    <property type="nucleotide sequence ID" value="NZ_JAZDUE010000011.1"/>
</dbReference>
<dbReference type="InterPro" id="IPR011711">
    <property type="entry name" value="GntR_C"/>
</dbReference>
<dbReference type="InterPro" id="IPR036388">
    <property type="entry name" value="WH-like_DNA-bd_sf"/>
</dbReference>
<dbReference type="Gene3D" id="1.20.120.530">
    <property type="entry name" value="GntR ligand-binding domain-like"/>
    <property type="match status" value="1"/>
</dbReference>
<dbReference type="SMART" id="SM00345">
    <property type="entry name" value="HTH_GNTR"/>
    <property type="match status" value="1"/>
</dbReference>
<dbReference type="EMBL" id="JAZDUE010000011">
    <property type="protein sequence ID" value="MEE4024271.1"/>
    <property type="molecule type" value="Genomic_DNA"/>
</dbReference>
<dbReference type="PRINTS" id="PR00035">
    <property type="entry name" value="HTHGNTR"/>
</dbReference>
<dbReference type="Proteomes" id="UP001335729">
    <property type="component" value="Unassembled WGS sequence"/>
</dbReference>
<name>A0ABU7MWC4_9ACTN</name>
<dbReference type="InterPro" id="IPR008920">
    <property type="entry name" value="TF_FadR/GntR_C"/>
</dbReference>
<evidence type="ECO:0000313" key="5">
    <source>
        <dbReference type="EMBL" id="MEE4024271.1"/>
    </source>
</evidence>